<evidence type="ECO:0000313" key="6">
    <source>
        <dbReference type="Proteomes" id="UP000198287"/>
    </source>
</evidence>
<sequence length="1683" mass="186718">MKQRHNLTLNDENMESPKVKKNEGDLSSWSSWSALKENRRKGMAFGHRLSASVDSIPYMDFLSSMGSLNNFPNGETTEDDGSVNNILDALGDEQEQRSSSAVEIIDPSIITKTGSSVMVVGMGDGESSGVGSTTSPTGSPHHDNEPQHEDYEHVYCQLDPYFNPPSLTHAKGQPVVSNGRASSMRLRSWGMRSSSAAVNTSHTMDRDSSSLIPFLQQALLSRYRWILGEVLEAPPWYRSQMGSSELDELCPLVYQVLPSIYGTTSSSSKKKAALLNSSLDLRQQYQNNTENLKPIPIHQIFNINNEDDSSRTMWLEGESNSGKSFFCLKLLHEWISYHTYNYTSTPLNTRIGEFQVIFYVPLNQVRGSLTRFLLKELFPKQSVASRMKASTLLKALNQLGSSLLIILDGLDDVLNSENLNLKNKESQDSEILKDIESLLNGQLFPQSMVLVTSKPSPTINMNSLCVRSVRKFLVNGMEWGQIQFFVRRFFTGRKFSGCESRLCEILSERDDLLVLASNPFILALLCAVFEEVGDIPYSNAELYATLLGCLFSQTSCSNSSNNNKQTAATTSSYGSGSGSSSSTSTSSPSFRHGKEPSNGCIPSKYQKQVQDFGKLVLTKMPSANFSKQHTPQQDGLLEPSRIFYTEQEVLAFCGNLDLVKLGLLSRSKAIFVKPKKSQFSASKKLTLIHPSLTPFVAAYYLQFQITSPQLLRKELDLLPDLDQLQQNQVRIQSILFQVLGNLMELLQNKGACLFLTLSLLDTSLNYLLALLRSAGFYEANLRAVCSLIKSVNLKHITVNLGSEWVSEYKQVISSPHCSLESVEIIIRPGYSAALSRIIEGLCQNESVTSIKFSSIPGSEWNPVEVNLLSAQLHRLMCFQSMGLNKKLRSLEIIMTCLEDKEHSRFQPVVDALSLALGESKGGSIFLKKLVLDMDLTSVQLVQLVEFIKSHPSLEVLHLPHLGCGPEGFHALAQLLQVKPLLSLSLMGSWRSNSAEQENQVVLEPFPFPNLVDNFSFNDNVSNSLSSNKSSLQRLNTYGGSMNGIKSPSIRRKKGYNHSGMIYPPPPPGPTVTHQQQISTPLLGSPRQPHQYQLGLPSPPQTQIPLQIQVQNSQSNQQMRQTTISPAASPMLGVLVLPPLTTTNSNSTRTSSPQNLSPVSSLSNSNSLNNNTNHHHKSNSELRRNFLPVPICDRANHELDGFHSIFSVLRSTSPHLLGLRTLNLSKCVMNWEDVICLGETVRKMDCLHSLRMEGMKLCDVLPVLLALQENTSLKMADLSSNHVVIGDDAIQLVTNSLAKNSTLRLLSIQGWTMYIQEERTLETLESFFATSALQDLDLSSVRMHVNLNQKSKSSSSKRPETPTTPTPTKSNPSTLRKGSGGLGFSFGSRLLGHYSNNSNSSGGSTTSLNTKGTSSNFFSSFSTKICPKDLSYLRLGGMTLEPQKSTLLKSPEIFAYLLPQIDRSKITYLDISIDKLDLIPSALTSDKLNPIETFKLIKQLPRLQTLIMKNWRFKYSNHTLNEKCFKEMAKSVSSLIYLCVLNMDNCSVICEEDSSNSSNSNSSSSGGRFSSAAGKGKRLDVIIPHYFLPLMKNLKEFSWTNFDLGGSCQTLHLAKTLCDLNSLNVPLQFKMEFVPLRALKELVSACGGRVEYIGNHTVQVQTRSKTIGIHEGDLMYKIKRRFLD</sequence>
<feature type="compositionally biased region" description="Polar residues" evidence="3">
    <location>
        <begin position="1071"/>
        <end position="1081"/>
    </location>
</feature>
<keyword evidence="2" id="KW-0067">ATP-binding</keyword>
<dbReference type="InterPro" id="IPR027417">
    <property type="entry name" value="P-loop_NTPase"/>
</dbReference>
<dbReference type="Pfam" id="PF05729">
    <property type="entry name" value="NACHT"/>
    <property type="match status" value="1"/>
</dbReference>
<feature type="compositionally biased region" description="Basic and acidic residues" evidence="3">
    <location>
        <begin position="15"/>
        <end position="24"/>
    </location>
</feature>
<feature type="region of interest" description="Disordered" evidence="3">
    <location>
        <begin position="1038"/>
        <end position="1100"/>
    </location>
</feature>
<feature type="region of interest" description="Disordered" evidence="3">
    <location>
        <begin position="1137"/>
        <end position="1180"/>
    </location>
</feature>
<reference evidence="5 6" key="1">
    <citation type="submission" date="2015-12" db="EMBL/GenBank/DDBJ databases">
        <title>The genome of Folsomia candida.</title>
        <authorList>
            <person name="Faddeeva A."/>
            <person name="Derks M.F."/>
            <person name="Anvar Y."/>
            <person name="Smit S."/>
            <person name="Van Straalen N."/>
            <person name="Roelofs D."/>
        </authorList>
    </citation>
    <scope>NUCLEOTIDE SEQUENCE [LARGE SCALE GENOMIC DNA]</scope>
    <source>
        <strain evidence="5 6">VU population</strain>
        <tissue evidence="5">Whole body</tissue>
    </source>
</reference>
<feature type="region of interest" description="Disordered" evidence="3">
    <location>
        <begin position="124"/>
        <end position="147"/>
    </location>
</feature>
<accession>A0A226EMI4</accession>
<feature type="region of interest" description="Disordered" evidence="3">
    <location>
        <begin position="1347"/>
        <end position="1378"/>
    </location>
</feature>
<comment type="caution">
    <text evidence="5">The sequence shown here is derived from an EMBL/GenBank/DDBJ whole genome shotgun (WGS) entry which is preliminary data.</text>
</comment>
<dbReference type="PANTHER" id="PTHR46844:SF1">
    <property type="entry name" value="SLR5058 PROTEIN"/>
    <property type="match status" value="1"/>
</dbReference>
<evidence type="ECO:0000256" key="3">
    <source>
        <dbReference type="SAM" id="MobiDB-lite"/>
    </source>
</evidence>
<feature type="region of interest" description="Disordered" evidence="3">
    <location>
        <begin position="558"/>
        <end position="601"/>
    </location>
</feature>
<proteinExistence type="predicted"/>
<feature type="compositionally biased region" description="Low complexity" evidence="3">
    <location>
        <begin position="1137"/>
        <end position="1171"/>
    </location>
</feature>
<feature type="region of interest" description="Disordered" evidence="3">
    <location>
        <begin position="1"/>
        <end position="27"/>
    </location>
</feature>
<feature type="compositionally biased region" description="Low complexity" evidence="3">
    <location>
        <begin position="1349"/>
        <end position="1373"/>
    </location>
</feature>
<feature type="domain" description="NACHT" evidence="4">
    <location>
        <begin position="311"/>
        <end position="460"/>
    </location>
</feature>
<dbReference type="Gene3D" id="3.80.10.10">
    <property type="entry name" value="Ribonuclease Inhibitor"/>
    <property type="match status" value="1"/>
</dbReference>
<evidence type="ECO:0000259" key="4">
    <source>
        <dbReference type="PROSITE" id="PS50837"/>
    </source>
</evidence>
<gene>
    <name evidence="5" type="ORF">Fcan01_05370</name>
</gene>
<evidence type="ECO:0000313" key="5">
    <source>
        <dbReference type="EMBL" id="OXA58905.1"/>
    </source>
</evidence>
<evidence type="ECO:0000256" key="1">
    <source>
        <dbReference type="ARBA" id="ARBA00022741"/>
    </source>
</evidence>
<dbReference type="Gene3D" id="3.40.50.300">
    <property type="entry name" value="P-loop containing nucleotide triphosphate hydrolases"/>
    <property type="match status" value="1"/>
</dbReference>
<dbReference type="PANTHER" id="PTHR46844">
    <property type="entry name" value="SLR5058 PROTEIN"/>
    <property type="match status" value="1"/>
</dbReference>
<dbReference type="OrthoDB" id="120976at2759"/>
<organism evidence="5 6">
    <name type="scientific">Folsomia candida</name>
    <name type="common">Springtail</name>
    <dbReference type="NCBI Taxonomy" id="158441"/>
    <lineage>
        <taxon>Eukaryota</taxon>
        <taxon>Metazoa</taxon>
        <taxon>Ecdysozoa</taxon>
        <taxon>Arthropoda</taxon>
        <taxon>Hexapoda</taxon>
        <taxon>Collembola</taxon>
        <taxon>Entomobryomorpha</taxon>
        <taxon>Isotomoidea</taxon>
        <taxon>Isotomidae</taxon>
        <taxon>Proisotominae</taxon>
        <taxon>Folsomia</taxon>
    </lineage>
</organism>
<dbReference type="PROSITE" id="PS50837">
    <property type="entry name" value="NACHT"/>
    <property type="match status" value="1"/>
</dbReference>
<dbReference type="InterPro" id="IPR032675">
    <property type="entry name" value="LRR_dom_sf"/>
</dbReference>
<keyword evidence="1" id="KW-0547">Nucleotide-binding</keyword>
<dbReference type="EMBL" id="LNIX01000002">
    <property type="protein sequence ID" value="OXA58905.1"/>
    <property type="molecule type" value="Genomic_DNA"/>
</dbReference>
<feature type="compositionally biased region" description="Polar residues" evidence="3">
    <location>
        <begin position="1"/>
        <end position="11"/>
    </location>
</feature>
<dbReference type="STRING" id="158441.A0A226EMI4"/>
<dbReference type="GO" id="GO:0005524">
    <property type="term" value="F:ATP binding"/>
    <property type="evidence" value="ECO:0007669"/>
    <property type="project" value="UniProtKB-KW"/>
</dbReference>
<keyword evidence="6" id="KW-1185">Reference proteome</keyword>
<feature type="compositionally biased region" description="Low complexity" evidence="3">
    <location>
        <begin position="558"/>
        <end position="589"/>
    </location>
</feature>
<dbReference type="Proteomes" id="UP000198287">
    <property type="component" value="Unassembled WGS sequence"/>
</dbReference>
<name>A0A226EMI4_FOLCA</name>
<protein>
    <submittedName>
        <fullName evidence="5">NACHT, LRR and PYD domains-containing protein 12</fullName>
    </submittedName>
</protein>
<dbReference type="SUPFAM" id="SSF52047">
    <property type="entry name" value="RNI-like"/>
    <property type="match status" value="2"/>
</dbReference>
<evidence type="ECO:0000256" key="2">
    <source>
        <dbReference type="ARBA" id="ARBA00022840"/>
    </source>
</evidence>
<dbReference type="InterPro" id="IPR007111">
    <property type="entry name" value="NACHT_NTPase"/>
</dbReference>
<feature type="compositionally biased region" description="Low complexity" evidence="3">
    <location>
        <begin position="129"/>
        <end position="139"/>
    </location>
</feature>